<accession>Q8RG74</accession>
<dbReference type="PaxDb" id="190304-FN0443"/>
<dbReference type="EMBL" id="AE009951">
    <property type="protein sequence ID" value="AAL94639.1"/>
    <property type="molecule type" value="Genomic_DNA"/>
</dbReference>
<keyword evidence="1" id="KW-1133">Transmembrane helix</keyword>
<dbReference type="EnsemblBacteria" id="AAL94639">
    <property type="protein sequence ID" value="AAL94639"/>
    <property type="gene ID" value="FN0443"/>
</dbReference>
<feature type="transmembrane region" description="Helical" evidence="1">
    <location>
        <begin position="7"/>
        <end position="25"/>
    </location>
</feature>
<gene>
    <name evidence="2" type="ordered locus">FN0443</name>
</gene>
<organism evidence="2">
    <name type="scientific">Fusobacterium nucleatum subsp. nucleatum (strain ATCC 25586 / DSM 15643 / BCRC 10681 / CIP 101130 / JCM 8532 / KCTC 2640 / LMG 13131 / VPI 4355)</name>
    <dbReference type="NCBI Taxonomy" id="190304"/>
    <lineage>
        <taxon>Bacteria</taxon>
        <taxon>Fusobacteriati</taxon>
        <taxon>Fusobacteriota</taxon>
        <taxon>Fusobacteriia</taxon>
        <taxon>Fusobacteriales</taxon>
        <taxon>Fusobacteriaceae</taxon>
        <taxon>Fusobacterium</taxon>
    </lineage>
</organism>
<protein>
    <submittedName>
        <fullName evidence="2">Uncharacterized protein</fullName>
    </submittedName>
</protein>
<dbReference type="STRING" id="190304.FN0443"/>
<dbReference type="KEGG" id="fnu:FN0443"/>
<reference evidence="2" key="1">
    <citation type="journal article" date="2002" name="J. Bacteriol.">
        <title>Genome sequence and analysis of the oral bacterium Fusobacterium nucleatum strain ATCC 25586.</title>
        <authorList>
            <person name="Kapatral V."/>
            <person name="Anderson I."/>
            <person name="Ivanova N."/>
            <person name="Reznik G."/>
            <person name="Los T."/>
            <person name="Lykidis A."/>
            <person name="Bhattacharyya A."/>
            <person name="Bartman A."/>
            <person name="Gardner W."/>
            <person name="Grechkin G."/>
            <person name="Zhu L."/>
            <person name="Vasieva O."/>
            <person name="Chu L."/>
            <person name="Kogan Y."/>
            <person name="Chaga O."/>
            <person name="Goltsman E."/>
            <person name="Bernal A."/>
            <person name="Larsen N."/>
            <person name="D'Souza M."/>
            <person name="Walunas T."/>
            <person name="Pusch G."/>
            <person name="Haselkorn R."/>
            <person name="Fonstein M."/>
            <person name="Kyrpides N."/>
            <person name="Overbeek R."/>
        </authorList>
    </citation>
    <scope>NUCLEOTIDE SEQUENCE [LARGE SCALE GENOMIC DNA]</scope>
    <source>
        <strain evidence="2">ATCC 25586</strain>
    </source>
</reference>
<dbReference type="AlphaFoldDB" id="Q8RG74"/>
<evidence type="ECO:0000313" key="2">
    <source>
        <dbReference type="EMBL" id="AAL94639.1"/>
    </source>
</evidence>
<dbReference type="HOGENOM" id="CLU_2990178_0_0_0"/>
<dbReference type="InParanoid" id="Q8RG74"/>
<keyword evidence="1" id="KW-0812">Transmembrane</keyword>
<keyword evidence="1" id="KW-0472">Membrane</keyword>
<proteinExistence type="predicted"/>
<name>Q8RG74_FUSNN</name>
<evidence type="ECO:0000256" key="1">
    <source>
        <dbReference type="SAM" id="Phobius"/>
    </source>
</evidence>
<sequence>MQKIIDMSKFLFSLILFIMIVVIYIGKSIGGYSAIVSSIMLELDTVLYNKKIFFIYK</sequence>